<keyword evidence="3" id="KW-1185">Reference proteome</keyword>
<comment type="caution">
    <text evidence="2">The sequence shown here is derived from an EMBL/GenBank/DDBJ whole genome shotgun (WGS) entry which is preliminary data.</text>
</comment>
<accession>A0AAD5TE99</accession>
<evidence type="ECO:0000313" key="2">
    <source>
        <dbReference type="EMBL" id="KAJ3169363.1"/>
    </source>
</evidence>
<sequence>MQRFFYYDGELHYPGGRQGMWTWQADLATASVCRVAVRVSDNRLTRKKQRALLHYCDANGPSSDPDGMILQSFNSSTPSAPDYQTASRPASGAPKTFLSHKYCSIGRTLQCSIPGSLLTSPGSLPLLPDREKISIVAGTTAITVMDPTAAPQTSNGIFQKGTIERLTGHAFSSVSAPGVPTLVPDLTIANGSFVLNESIEQGLVTVQLPFFCGDFGAKGLEARDLSPWPSLEDIFADMRSRARSLYAQVPSAVPLYDGDRPDGTLYTRAKGQPRFPGAFSVQYEDLYGRMFYICILSVHWKASANAAQVQWDLEILLAVKEFLNIEFGCAQSTIVLGISIRTSSLSFADLDHFAVDRNLVGADAVLEYLDQYSGAAVASMQELGAAWNPNWGPAQDATWKVPTNDAPIYFGKQLFSRLYNPSSMDDDSPTLWFDQIQCEAVRYAHPGNNPASTAKSLVYCLYQVKQGSTTQGFNMVASIHDYAGSSGQTPAPLSSGNMPVPTNIGARLEDFCNSHLATVDVATRGTWACDFSGSHVGPFAPYQTRVRLVILDLLYYCGTNWELPENCNNPLSGFQLANQVCAVPQPLSTPQNPLPPVPISRITRPDYVVRDSKIDEYLEGLENEAICTAATDSQECAGTDLPCRMIAISDHLPVHANLSGNANF</sequence>
<organism evidence="2 3">
    <name type="scientific">Geranomyces variabilis</name>
    <dbReference type="NCBI Taxonomy" id="109894"/>
    <lineage>
        <taxon>Eukaryota</taxon>
        <taxon>Fungi</taxon>
        <taxon>Fungi incertae sedis</taxon>
        <taxon>Chytridiomycota</taxon>
        <taxon>Chytridiomycota incertae sedis</taxon>
        <taxon>Chytridiomycetes</taxon>
        <taxon>Spizellomycetales</taxon>
        <taxon>Powellomycetaceae</taxon>
        <taxon>Geranomyces</taxon>
    </lineage>
</organism>
<feature type="region of interest" description="Disordered" evidence="1">
    <location>
        <begin position="73"/>
        <end position="92"/>
    </location>
</feature>
<reference evidence="2" key="1">
    <citation type="submission" date="2020-05" db="EMBL/GenBank/DDBJ databases">
        <title>Phylogenomic resolution of chytrid fungi.</title>
        <authorList>
            <person name="Stajich J.E."/>
            <person name="Amses K."/>
            <person name="Simmons R."/>
            <person name="Seto K."/>
            <person name="Myers J."/>
            <person name="Bonds A."/>
            <person name="Quandt C.A."/>
            <person name="Barry K."/>
            <person name="Liu P."/>
            <person name="Grigoriev I."/>
            <person name="Longcore J.E."/>
            <person name="James T.Y."/>
        </authorList>
    </citation>
    <scope>NUCLEOTIDE SEQUENCE</scope>
    <source>
        <strain evidence="2">JEL0379</strain>
    </source>
</reference>
<dbReference type="EMBL" id="JADGJQ010000108">
    <property type="protein sequence ID" value="KAJ3169363.1"/>
    <property type="molecule type" value="Genomic_DNA"/>
</dbReference>
<dbReference type="AlphaFoldDB" id="A0AAD5TE99"/>
<name>A0AAD5TE99_9FUNG</name>
<dbReference type="Proteomes" id="UP001212152">
    <property type="component" value="Unassembled WGS sequence"/>
</dbReference>
<protein>
    <submittedName>
        <fullName evidence="2">Uncharacterized protein</fullName>
    </submittedName>
</protein>
<evidence type="ECO:0000256" key="1">
    <source>
        <dbReference type="SAM" id="MobiDB-lite"/>
    </source>
</evidence>
<proteinExistence type="predicted"/>
<evidence type="ECO:0000313" key="3">
    <source>
        <dbReference type="Proteomes" id="UP001212152"/>
    </source>
</evidence>
<feature type="compositionally biased region" description="Polar residues" evidence="1">
    <location>
        <begin position="73"/>
        <end position="88"/>
    </location>
</feature>
<gene>
    <name evidence="2" type="ORF">HDU87_000638</name>
</gene>